<keyword evidence="6" id="KW-0479">Metal-binding</keyword>
<dbReference type="Gene3D" id="3.50.50.60">
    <property type="entry name" value="FAD/NAD(P)-binding domain"/>
    <property type="match status" value="1"/>
</dbReference>
<name>A0A6B2KMP0_9NEIS</name>
<keyword evidence="8" id="KW-0408">Iron</keyword>
<keyword evidence="9" id="KW-0411">Iron-sulfur</keyword>
<evidence type="ECO:0000259" key="11">
    <source>
        <dbReference type="Pfam" id="PF07992"/>
    </source>
</evidence>
<dbReference type="SUPFAM" id="SSF51395">
    <property type="entry name" value="FMN-linked oxidoreductases"/>
    <property type="match status" value="1"/>
</dbReference>
<dbReference type="InterPro" id="IPR051793">
    <property type="entry name" value="NADH:flavin_oxidoreductase"/>
</dbReference>
<dbReference type="InterPro" id="IPR001155">
    <property type="entry name" value="OxRdtase_FMN_N"/>
</dbReference>
<dbReference type="PANTHER" id="PTHR42917">
    <property type="entry name" value="2,4-DIENOYL-COA REDUCTASE"/>
    <property type="match status" value="1"/>
</dbReference>
<evidence type="ECO:0000256" key="4">
    <source>
        <dbReference type="ARBA" id="ARBA00022630"/>
    </source>
</evidence>
<keyword evidence="13" id="KW-1185">Reference proteome</keyword>
<dbReference type="Gene3D" id="3.40.50.720">
    <property type="entry name" value="NAD(P)-binding Rossmann-like Domain"/>
    <property type="match status" value="1"/>
</dbReference>
<keyword evidence="5" id="KW-0288">FMN</keyword>
<evidence type="ECO:0000256" key="9">
    <source>
        <dbReference type="ARBA" id="ARBA00023014"/>
    </source>
</evidence>
<dbReference type="FunFam" id="3.50.50.60:FF:000113">
    <property type="entry name" value="NADPH-dependent 2,4-dienoyl-CoA reductase"/>
    <property type="match status" value="1"/>
</dbReference>
<dbReference type="EMBL" id="JAAGAA010000001">
    <property type="protein sequence ID" value="NDV11424.1"/>
    <property type="molecule type" value="Genomic_DNA"/>
</dbReference>
<dbReference type="Pfam" id="PF07992">
    <property type="entry name" value="Pyr_redox_2"/>
    <property type="match status" value="1"/>
</dbReference>
<comment type="cofactor">
    <cofactor evidence="2">
        <name>[4Fe-4S] cluster</name>
        <dbReference type="ChEBI" id="CHEBI:49883"/>
    </cofactor>
</comment>
<evidence type="ECO:0000256" key="3">
    <source>
        <dbReference type="ARBA" id="ARBA00011048"/>
    </source>
</evidence>
<dbReference type="GO" id="GO:0033543">
    <property type="term" value="P:fatty acid beta-oxidation, unsaturated, even number, reductase/isomerase pathway"/>
    <property type="evidence" value="ECO:0007669"/>
    <property type="project" value="TreeGrafter"/>
</dbReference>
<dbReference type="GO" id="GO:0010181">
    <property type="term" value="F:FMN binding"/>
    <property type="evidence" value="ECO:0007669"/>
    <property type="project" value="InterPro"/>
</dbReference>
<dbReference type="RefSeq" id="WP_163314720.1">
    <property type="nucleotide sequence ID" value="NZ_JAAGAA010000001.1"/>
</dbReference>
<evidence type="ECO:0000256" key="6">
    <source>
        <dbReference type="ARBA" id="ARBA00022723"/>
    </source>
</evidence>
<feature type="domain" description="FAD/NAD(P)-binding" evidence="11">
    <location>
        <begin position="377"/>
        <end position="653"/>
    </location>
</feature>
<evidence type="ECO:0000256" key="1">
    <source>
        <dbReference type="ARBA" id="ARBA00001917"/>
    </source>
</evidence>
<dbReference type="GO" id="GO:0008670">
    <property type="term" value="F:2,4-dienoyl-CoA reductase (NADPH) activity"/>
    <property type="evidence" value="ECO:0007669"/>
    <property type="project" value="TreeGrafter"/>
</dbReference>
<reference evidence="12 13" key="1">
    <citation type="submission" date="2020-02" db="EMBL/GenBank/DDBJ databases">
        <authorList>
            <person name="Yang Z."/>
        </authorList>
    </citation>
    <scope>NUCLEOTIDE SEQUENCE [LARGE SCALE GENOMIC DNA]</scope>
    <source>
        <strain evidence="12 13">HX-7-9</strain>
    </source>
</reference>
<dbReference type="GO" id="GO:0051536">
    <property type="term" value="F:iron-sulfur cluster binding"/>
    <property type="evidence" value="ECO:0007669"/>
    <property type="project" value="UniProtKB-KW"/>
</dbReference>
<keyword evidence="4" id="KW-0285">Flavoprotein</keyword>
<dbReference type="InterPro" id="IPR036188">
    <property type="entry name" value="FAD/NAD-bd_sf"/>
</dbReference>
<dbReference type="InterPro" id="IPR023753">
    <property type="entry name" value="FAD/NAD-binding_dom"/>
</dbReference>
<keyword evidence="7" id="KW-0560">Oxidoreductase</keyword>
<dbReference type="PRINTS" id="PR00368">
    <property type="entry name" value="FADPNR"/>
</dbReference>
<comment type="similarity">
    <text evidence="3">In the N-terminal section; belongs to the NADH:flavin oxidoreductase/NADH oxidase family.</text>
</comment>
<evidence type="ECO:0000256" key="5">
    <source>
        <dbReference type="ARBA" id="ARBA00022643"/>
    </source>
</evidence>
<evidence type="ECO:0000313" key="13">
    <source>
        <dbReference type="Proteomes" id="UP000482578"/>
    </source>
</evidence>
<dbReference type="Gene3D" id="3.20.20.70">
    <property type="entry name" value="Aldolase class I"/>
    <property type="match status" value="1"/>
</dbReference>
<proteinExistence type="inferred from homology"/>
<comment type="caution">
    <text evidence="12">The sequence shown here is derived from an EMBL/GenBank/DDBJ whole genome shotgun (WGS) entry which is preliminary data.</text>
</comment>
<protein>
    <submittedName>
        <fullName evidence="12">NADPH-dependent 2,4-dienoyl-CoA reductase</fullName>
    </submittedName>
</protein>
<evidence type="ECO:0000256" key="2">
    <source>
        <dbReference type="ARBA" id="ARBA00001966"/>
    </source>
</evidence>
<dbReference type="SUPFAM" id="SSF51971">
    <property type="entry name" value="Nucleotide-binding domain"/>
    <property type="match status" value="1"/>
</dbReference>
<evidence type="ECO:0000256" key="8">
    <source>
        <dbReference type="ARBA" id="ARBA00023004"/>
    </source>
</evidence>
<dbReference type="Pfam" id="PF00724">
    <property type="entry name" value="Oxidored_FMN"/>
    <property type="match status" value="1"/>
</dbReference>
<sequence>MTAYPHLLAPLDLGFTTLKNRVLMGSMHTGLEESEHGFEKMAAFYAERAKGGVGLIVTGGVGPNEEGRVAPGASILNDEAEVAHHRIVTDAVHEAGGKIALQILHTGRYSFQENLVSASPICAPINFYRPRELSGDDILRTIADFAECARLARLAGYDGVEVMGSEGYLINQFLARHTNKRSDEWGGSFENRSRFAVETVKAVRRAVGDDFIIIYRLSMLDLVNDGSSWDEVEQLALSIEAAGATIINTGIGWHEARVPTIATMVPRAGFAWVTRRLMGKVKIPLVTTNRINTPDVAEAVLADGCADMVSMARPFLADPEFVNKAAEGRADEINTCIGCNQACLDHIFQGKLTSCLVNPRACRETELNYLPTPSPKKLAVVGAGPAGLAFATVAAGRGHDVTLFDAAGEIGGQFNVAKKIPGKEEFYETLRYFARQIDKTGVTLKLDQRVDADALAGFDEVVLATGIAPRLPAIPGIEHPKVLSYLDVLKYGKPVGARVAIIGAGGIGFDTAEFLTQQGESTSLNVEAFMQEWGVDMSGQSAGGLAEGGPQPHASGREVWLLQRKNSKVGEGLGKTTGWIHRESLKMKRVNMVSGVQYERIDDAGLTVTVKGETQTLPVDNVIICAGQDPLRELLAPLTERGVKVHLIGGADVAAELDAKRAIDQGSRLAAAI</sequence>
<dbReference type="CDD" id="cd02930">
    <property type="entry name" value="DCR_FMN"/>
    <property type="match status" value="1"/>
</dbReference>
<gene>
    <name evidence="12" type="ORF">GZH52_01195</name>
</gene>
<evidence type="ECO:0000259" key="10">
    <source>
        <dbReference type="Pfam" id="PF00724"/>
    </source>
</evidence>
<organism evidence="12 13">
    <name type="scientific">Crenobacter caeni</name>
    <dbReference type="NCBI Taxonomy" id="2705474"/>
    <lineage>
        <taxon>Bacteria</taxon>
        <taxon>Pseudomonadati</taxon>
        <taxon>Pseudomonadota</taxon>
        <taxon>Betaproteobacteria</taxon>
        <taxon>Neisseriales</taxon>
        <taxon>Neisseriaceae</taxon>
        <taxon>Crenobacter</taxon>
    </lineage>
</organism>
<accession>A0A6B2KMP0</accession>
<dbReference type="InterPro" id="IPR013785">
    <property type="entry name" value="Aldolase_TIM"/>
</dbReference>
<dbReference type="SUPFAM" id="SSF51905">
    <property type="entry name" value="FAD/NAD(P)-binding domain"/>
    <property type="match status" value="1"/>
</dbReference>
<evidence type="ECO:0000313" key="12">
    <source>
        <dbReference type="EMBL" id="NDV11424.1"/>
    </source>
</evidence>
<dbReference type="PRINTS" id="PR00411">
    <property type="entry name" value="PNDRDTASEI"/>
</dbReference>
<comment type="cofactor">
    <cofactor evidence="1">
        <name>FMN</name>
        <dbReference type="ChEBI" id="CHEBI:58210"/>
    </cofactor>
</comment>
<evidence type="ECO:0000256" key="7">
    <source>
        <dbReference type="ARBA" id="ARBA00023002"/>
    </source>
</evidence>
<dbReference type="Proteomes" id="UP000482578">
    <property type="component" value="Unassembled WGS sequence"/>
</dbReference>
<dbReference type="PANTHER" id="PTHR42917:SF2">
    <property type="entry name" value="2,4-DIENOYL-COA REDUCTASE [(2E)-ENOYL-COA-PRODUCING]"/>
    <property type="match status" value="1"/>
</dbReference>
<dbReference type="GO" id="GO:0046872">
    <property type="term" value="F:metal ion binding"/>
    <property type="evidence" value="ECO:0007669"/>
    <property type="project" value="UniProtKB-KW"/>
</dbReference>
<dbReference type="FunFam" id="3.20.20.70:FF:000082">
    <property type="entry name" value="NADPH-dependent 2,4-dienoyl-CoA reductase"/>
    <property type="match status" value="1"/>
</dbReference>
<feature type="domain" description="NADH:flavin oxidoreductase/NADH oxidase N-terminal" evidence="10">
    <location>
        <begin position="7"/>
        <end position="332"/>
    </location>
</feature>
<dbReference type="AlphaFoldDB" id="A0A6B2KMP0"/>